<evidence type="ECO:0000259" key="8">
    <source>
        <dbReference type="SMART" id="SM00997"/>
    </source>
</evidence>
<evidence type="ECO:0000313" key="10">
    <source>
        <dbReference type="Proteomes" id="UP000790347"/>
    </source>
</evidence>
<feature type="region of interest" description="Disordered" evidence="7">
    <location>
        <begin position="82"/>
        <end position="156"/>
    </location>
</feature>
<comment type="caution">
    <text evidence="9">The sequence shown here is derived from an EMBL/GenBank/DDBJ whole genome shotgun (WGS) entry which is preliminary data.</text>
</comment>
<evidence type="ECO:0000256" key="7">
    <source>
        <dbReference type="SAM" id="MobiDB-lite"/>
    </source>
</evidence>
<evidence type="ECO:0000256" key="2">
    <source>
        <dbReference type="ARBA" id="ARBA00007122"/>
    </source>
</evidence>
<evidence type="ECO:0000256" key="4">
    <source>
        <dbReference type="ARBA" id="ARBA00022563"/>
    </source>
</evidence>
<reference evidence="9" key="1">
    <citation type="submission" date="2013-05" db="EMBL/GenBank/DDBJ databases">
        <authorList>
            <person name="Yim A.K.Y."/>
            <person name="Chan T.F."/>
            <person name="Ji K.M."/>
            <person name="Liu X.Y."/>
            <person name="Zhou J.W."/>
            <person name="Li R.Q."/>
            <person name="Yang K.Y."/>
            <person name="Li J."/>
            <person name="Li M."/>
            <person name="Law P.T.W."/>
            <person name="Wu Y.L."/>
            <person name="Cai Z.L."/>
            <person name="Qin H."/>
            <person name="Bao Y."/>
            <person name="Leung R.K.K."/>
            <person name="Ng P.K.S."/>
            <person name="Zou J."/>
            <person name="Zhong X.J."/>
            <person name="Ran P.X."/>
            <person name="Zhong N.S."/>
            <person name="Liu Z.G."/>
            <person name="Tsui S.K.W."/>
        </authorList>
    </citation>
    <scope>NUCLEOTIDE SEQUENCE</scope>
    <source>
        <strain evidence="9">Derf</strain>
        <tissue evidence="9">Whole organism</tissue>
    </source>
</reference>
<keyword evidence="5 9" id="KW-0378">Hydrolase</keyword>
<evidence type="ECO:0000256" key="1">
    <source>
        <dbReference type="ARBA" id="ARBA00001911"/>
    </source>
</evidence>
<dbReference type="SMART" id="SM00996">
    <property type="entry name" value="AdoHcyase"/>
    <property type="match status" value="1"/>
</dbReference>
<dbReference type="PANTHER" id="PTHR23420:SF0">
    <property type="entry name" value="ADENOSYLHOMOCYSTEINASE"/>
    <property type="match status" value="1"/>
</dbReference>
<feature type="compositionally biased region" description="Polar residues" evidence="7">
    <location>
        <begin position="82"/>
        <end position="107"/>
    </location>
</feature>
<feature type="domain" description="S-adenosyl-L-homocysteine hydrolase NAD binding" evidence="8">
    <location>
        <begin position="342"/>
        <end position="404"/>
    </location>
</feature>
<reference evidence="9" key="2">
    <citation type="journal article" date="2022" name="Res Sq">
        <title>Comparative Genomics Reveals Insights into the Divergent Evolution of Astigmatic Mites and Household Pest Adaptations.</title>
        <authorList>
            <person name="Xiong Q."/>
            <person name="Wan A.T.-Y."/>
            <person name="Liu X.-Y."/>
            <person name="Fung C.S.-H."/>
            <person name="Xiao X."/>
            <person name="Malainual N."/>
            <person name="Hou J."/>
            <person name="Wang L."/>
            <person name="Wang M."/>
            <person name="Yang K."/>
            <person name="Cui Y."/>
            <person name="Leung E."/>
            <person name="Nong W."/>
            <person name="Shin S.-K."/>
            <person name="Au S."/>
            <person name="Jeong K.Y."/>
            <person name="Chew F.T."/>
            <person name="Hui J."/>
            <person name="Leung T.F."/>
            <person name="Tungtrongchitr A."/>
            <person name="Zhong N."/>
            <person name="Liu Z."/>
            <person name="Tsui S."/>
        </authorList>
    </citation>
    <scope>NUCLEOTIDE SEQUENCE</scope>
    <source>
        <strain evidence="9">Derf</strain>
        <tissue evidence="9">Whole organism</tissue>
    </source>
</reference>
<keyword evidence="4" id="KW-0554">One-carbon metabolism</keyword>
<dbReference type="Pfam" id="PF05221">
    <property type="entry name" value="AdoHcyase"/>
    <property type="match status" value="1"/>
</dbReference>
<dbReference type="GO" id="GO:0005829">
    <property type="term" value="C:cytosol"/>
    <property type="evidence" value="ECO:0007669"/>
    <property type="project" value="TreeGrafter"/>
</dbReference>
<dbReference type="EMBL" id="ASGP02000002">
    <property type="protein sequence ID" value="KAH9520683.1"/>
    <property type="molecule type" value="Genomic_DNA"/>
</dbReference>
<dbReference type="InterPro" id="IPR015878">
    <property type="entry name" value="Ado_hCys_hydrolase_NAD-bd"/>
</dbReference>
<dbReference type="Gene3D" id="3.40.50.720">
    <property type="entry name" value="NAD(P)-binding Rossmann-like Domain"/>
    <property type="match status" value="1"/>
</dbReference>
<dbReference type="Proteomes" id="UP000790347">
    <property type="component" value="Unassembled WGS sequence"/>
</dbReference>
<dbReference type="SUPFAM" id="SSF51735">
    <property type="entry name" value="NAD(P)-binding Rossmann-fold domains"/>
    <property type="match status" value="1"/>
</dbReference>
<dbReference type="SUPFAM" id="SSF52283">
    <property type="entry name" value="Formate/glycerate dehydrogenase catalytic domain-like"/>
    <property type="match status" value="1"/>
</dbReference>
<dbReference type="PROSITE" id="PS00738">
    <property type="entry name" value="ADOHCYASE_1"/>
    <property type="match status" value="1"/>
</dbReference>
<comment type="similarity">
    <text evidence="2">Belongs to the adenosylhomocysteinase family.</text>
</comment>
<name>A0A922I774_DERFA</name>
<dbReference type="GO" id="GO:0006730">
    <property type="term" value="P:one-carbon metabolic process"/>
    <property type="evidence" value="ECO:0007669"/>
    <property type="project" value="UniProtKB-KW"/>
</dbReference>
<dbReference type="Gene3D" id="3.40.50.1480">
    <property type="entry name" value="Adenosylhomocysteinase-like"/>
    <property type="match status" value="2"/>
</dbReference>
<sequence>MQHFRKPTTEFDDLNFKQRHRRRMSLPMTNRPTMEQESIVEKMERLMASQNVTDVPKTAGLVAKIVSSLDTAAAAAAAELAKTSTVRQKSISPESGNRNKQQQQSTNRSRRDSNASHSSMGSSYTSDEEDSDEDDDIDSISPRFRQPRPINTKKQSDFCVRDIRDAEFGRREIEYAERGMPGIMALRESAKDDQPLKGARVMGCTHINAQTAVLIETLLDLGATVRWSSCNIYSTQDSVAAALAERGVPVFAWARQSEDDFWWCIDQCLTTDSWRPNLILDDGGDATHLMLKKYPASIKLLKGIVEESLTGVHRLYQLSKTGKLLVPAINVNDSVTKTKFDNLYSPRESIIEVLKRTTDTLLGGHIALVCGYGEVGKGCASALKGAGVIVFVTEIDPICAIQAW</sequence>
<evidence type="ECO:0000256" key="6">
    <source>
        <dbReference type="ARBA" id="ARBA00023027"/>
    </source>
</evidence>
<feature type="compositionally biased region" description="Acidic residues" evidence="7">
    <location>
        <begin position="126"/>
        <end position="138"/>
    </location>
</feature>
<dbReference type="PANTHER" id="PTHR23420">
    <property type="entry name" value="ADENOSYLHOMOCYSTEINASE"/>
    <property type="match status" value="1"/>
</dbReference>
<accession>A0A922I774</accession>
<dbReference type="SMART" id="SM00997">
    <property type="entry name" value="AdoHcyase_NAD"/>
    <property type="match status" value="1"/>
</dbReference>
<dbReference type="InterPro" id="IPR036291">
    <property type="entry name" value="NAD(P)-bd_dom_sf"/>
</dbReference>
<dbReference type="FunFam" id="3.40.50.1480:FF:000006">
    <property type="entry name" value="Adenosylhomocysteinase"/>
    <property type="match status" value="1"/>
</dbReference>
<evidence type="ECO:0000256" key="3">
    <source>
        <dbReference type="ARBA" id="ARBA00022490"/>
    </source>
</evidence>
<organism evidence="9 10">
    <name type="scientific">Dermatophagoides farinae</name>
    <name type="common">American house dust mite</name>
    <dbReference type="NCBI Taxonomy" id="6954"/>
    <lineage>
        <taxon>Eukaryota</taxon>
        <taxon>Metazoa</taxon>
        <taxon>Ecdysozoa</taxon>
        <taxon>Arthropoda</taxon>
        <taxon>Chelicerata</taxon>
        <taxon>Arachnida</taxon>
        <taxon>Acari</taxon>
        <taxon>Acariformes</taxon>
        <taxon>Sarcoptiformes</taxon>
        <taxon>Astigmata</taxon>
        <taxon>Psoroptidia</taxon>
        <taxon>Analgoidea</taxon>
        <taxon>Pyroglyphidae</taxon>
        <taxon>Dermatophagoidinae</taxon>
        <taxon>Dermatophagoides</taxon>
    </lineage>
</organism>
<feature type="compositionally biased region" description="Polar residues" evidence="7">
    <location>
        <begin position="115"/>
        <end position="125"/>
    </location>
</feature>
<dbReference type="GO" id="GO:0016787">
    <property type="term" value="F:hydrolase activity"/>
    <property type="evidence" value="ECO:0007669"/>
    <property type="project" value="UniProtKB-KW"/>
</dbReference>
<keyword evidence="6" id="KW-0520">NAD</keyword>
<dbReference type="GO" id="GO:0033353">
    <property type="term" value="P:S-adenosylmethionine cycle"/>
    <property type="evidence" value="ECO:0007669"/>
    <property type="project" value="TreeGrafter"/>
</dbReference>
<dbReference type="InterPro" id="IPR042172">
    <property type="entry name" value="Adenosylhomocyst_ase-like_sf"/>
</dbReference>
<dbReference type="InterPro" id="IPR000043">
    <property type="entry name" value="Adenosylhomocysteinase-like"/>
</dbReference>
<gene>
    <name evidence="9" type="primary">AHCYL1_1</name>
    <name evidence="9" type="ORF">DERF_004376</name>
</gene>
<protein>
    <submittedName>
        <fullName evidence="9">S-adenosylhomocysteine hydrolase-like protein 1, variant 3</fullName>
    </submittedName>
</protein>
<keyword evidence="3" id="KW-0963">Cytoplasm</keyword>
<dbReference type="Pfam" id="PF00670">
    <property type="entry name" value="AdoHcyase_NAD"/>
    <property type="match status" value="1"/>
</dbReference>
<feature type="region of interest" description="Disordered" evidence="7">
    <location>
        <begin position="1"/>
        <end position="35"/>
    </location>
</feature>
<keyword evidence="10" id="KW-1185">Reference proteome</keyword>
<dbReference type="InterPro" id="IPR020082">
    <property type="entry name" value="S-Ado-L-homoCys_hydrolase_CS"/>
</dbReference>
<dbReference type="AlphaFoldDB" id="A0A922I774"/>
<evidence type="ECO:0000313" key="9">
    <source>
        <dbReference type="EMBL" id="KAH9520683.1"/>
    </source>
</evidence>
<proteinExistence type="inferred from homology"/>
<comment type="cofactor">
    <cofactor evidence="1">
        <name>NAD(+)</name>
        <dbReference type="ChEBI" id="CHEBI:57540"/>
    </cofactor>
</comment>
<evidence type="ECO:0000256" key="5">
    <source>
        <dbReference type="ARBA" id="ARBA00022801"/>
    </source>
</evidence>